<dbReference type="PANTHER" id="PTHR10655:SF17">
    <property type="entry name" value="LYSOPHOSPHOLIPASE-LIKE PROTEIN 1"/>
    <property type="match status" value="1"/>
</dbReference>
<dbReference type="InterPro" id="IPR003140">
    <property type="entry name" value="PLipase/COase/thioEstase"/>
</dbReference>
<proteinExistence type="inferred from homology"/>
<accession>A0A2P7NYI3</accession>
<dbReference type="OrthoDB" id="9801763at2"/>
<dbReference type="GO" id="GO:0016787">
    <property type="term" value="F:hydrolase activity"/>
    <property type="evidence" value="ECO:0007669"/>
    <property type="project" value="UniProtKB-KW"/>
</dbReference>
<evidence type="ECO:0000259" key="3">
    <source>
        <dbReference type="Pfam" id="PF02230"/>
    </source>
</evidence>
<dbReference type="Proteomes" id="UP000241912">
    <property type="component" value="Unassembled WGS sequence"/>
</dbReference>
<comment type="caution">
    <text evidence="4">The sequence shown here is derived from an EMBL/GenBank/DDBJ whole genome shotgun (WGS) entry which is preliminary data.</text>
</comment>
<sequence length="233" mass="25983">MMTETTKFLPAIEIETASNPNYAIIWLHGLGADGNDFVPIVNELELLTEKTIRFVFPHAPERPVSINNGYIMRAWYDIFSSDFNFHQDESGIRDSQNTITALIEREMQRGIFAKNIFLAGFSQGGAMALQVGLRHAMSLGGIVALSCYLPLAETFSAEASAMNTMTPIFMAHGTFDTIIPIANAIASKEKLLSTHCRLEWHEYPIAHSVCGQEIVDINNWLRRIMNDGCPDKS</sequence>
<evidence type="ECO:0000256" key="1">
    <source>
        <dbReference type="ARBA" id="ARBA00006499"/>
    </source>
</evidence>
<dbReference type="InterPro" id="IPR029058">
    <property type="entry name" value="AB_hydrolase_fold"/>
</dbReference>
<protein>
    <submittedName>
        <fullName evidence="4">Carboxylesterase</fullName>
    </submittedName>
</protein>
<dbReference type="EMBL" id="PXXU01000005">
    <property type="protein sequence ID" value="PSJ18543.1"/>
    <property type="molecule type" value="Genomic_DNA"/>
</dbReference>
<evidence type="ECO:0000313" key="4">
    <source>
        <dbReference type="EMBL" id="PSJ18543.1"/>
    </source>
</evidence>
<organism evidence="4 5">
    <name type="scientific">Nitrosomonas supralitoralis</name>
    <dbReference type="NCBI Taxonomy" id="2116706"/>
    <lineage>
        <taxon>Bacteria</taxon>
        <taxon>Pseudomonadati</taxon>
        <taxon>Pseudomonadota</taxon>
        <taxon>Betaproteobacteria</taxon>
        <taxon>Nitrosomonadales</taxon>
        <taxon>Nitrosomonadaceae</taxon>
        <taxon>Nitrosomonas</taxon>
    </lineage>
</organism>
<dbReference type="Gene3D" id="3.40.50.1820">
    <property type="entry name" value="alpha/beta hydrolase"/>
    <property type="match status" value="1"/>
</dbReference>
<name>A0A2P7NYI3_9PROT</name>
<keyword evidence="5" id="KW-1185">Reference proteome</keyword>
<dbReference type="Pfam" id="PF02230">
    <property type="entry name" value="Abhydrolase_2"/>
    <property type="match status" value="1"/>
</dbReference>
<dbReference type="AlphaFoldDB" id="A0A2P7NYI3"/>
<evidence type="ECO:0000256" key="2">
    <source>
        <dbReference type="ARBA" id="ARBA00022801"/>
    </source>
</evidence>
<dbReference type="PANTHER" id="PTHR10655">
    <property type="entry name" value="LYSOPHOSPHOLIPASE-RELATED"/>
    <property type="match status" value="1"/>
</dbReference>
<gene>
    <name evidence="4" type="ORF">C7H79_02605</name>
</gene>
<evidence type="ECO:0000313" key="5">
    <source>
        <dbReference type="Proteomes" id="UP000241912"/>
    </source>
</evidence>
<comment type="similarity">
    <text evidence="1">Belongs to the AB hydrolase superfamily. AB hydrolase 2 family.</text>
</comment>
<feature type="domain" description="Phospholipase/carboxylesterase/thioesterase" evidence="3">
    <location>
        <begin position="16"/>
        <end position="222"/>
    </location>
</feature>
<keyword evidence="2" id="KW-0378">Hydrolase</keyword>
<dbReference type="SUPFAM" id="SSF53474">
    <property type="entry name" value="alpha/beta-Hydrolases"/>
    <property type="match status" value="1"/>
</dbReference>
<dbReference type="RefSeq" id="WP_106705790.1">
    <property type="nucleotide sequence ID" value="NZ_PXXU01000005.1"/>
</dbReference>
<dbReference type="InterPro" id="IPR050565">
    <property type="entry name" value="LYPA1-2/EST-like"/>
</dbReference>
<reference evidence="4 5" key="1">
    <citation type="submission" date="2018-03" db="EMBL/GenBank/DDBJ databases">
        <title>Draft genome of Nitrosomonas supralitoralis APG5.</title>
        <authorList>
            <person name="Urakawa H."/>
            <person name="Lopez J.V."/>
        </authorList>
    </citation>
    <scope>NUCLEOTIDE SEQUENCE [LARGE SCALE GENOMIC DNA]</scope>
    <source>
        <strain evidence="4 5">APG5</strain>
    </source>
</reference>